<accession>A0A7M4FLE8</accession>
<dbReference type="Ensembl" id="ENSCPRT00005030019.1">
    <property type="protein sequence ID" value="ENSCPRP00005025712.1"/>
    <property type="gene ID" value="ENSCPRG00005017818.1"/>
</dbReference>
<dbReference type="GeneTree" id="ENSGT01030000235254"/>
<feature type="compositionally biased region" description="Polar residues" evidence="1">
    <location>
        <begin position="271"/>
        <end position="281"/>
    </location>
</feature>
<feature type="transmembrane region" description="Helical" evidence="2">
    <location>
        <begin position="417"/>
        <end position="438"/>
    </location>
</feature>
<name>A0A7M4FLE8_CROPO</name>
<feature type="compositionally biased region" description="Polar residues" evidence="1">
    <location>
        <begin position="242"/>
        <end position="263"/>
    </location>
</feature>
<keyword evidence="4" id="KW-1185">Reference proteome</keyword>
<feature type="region of interest" description="Disordered" evidence="1">
    <location>
        <begin position="218"/>
        <end position="349"/>
    </location>
</feature>
<evidence type="ECO:0000313" key="4">
    <source>
        <dbReference type="Proteomes" id="UP000594220"/>
    </source>
</evidence>
<organism evidence="3 4">
    <name type="scientific">Crocodylus porosus</name>
    <name type="common">Saltwater crocodile</name>
    <name type="synonym">Estuarine crocodile</name>
    <dbReference type="NCBI Taxonomy" id="8502"/>
    <lineage>
        <taxon>Eukaryota</taxon>
        <taxon>Metazoa</taxon>
        <taxon>Chordata</taxon>
        <taxon>Craniata</taxon>
        <taxon>Vertebrata</taxon>
        <taxon>Euteleostomi</taxon>
        <taxon>Archelosauria</taxon>
        <taxon>Archosauria</taxon>
        <taxon>Crocodylia</taxon>
        <taxon>Longirostres</taxon>
        <taxon>Crocodylidae</taxon>
        <taxon>Crocodylus</taxon>
    </lineage>
</organism>
<dbReference type="AlphaFoldDB" id="A0A7M4FLE8"/>
<sequence>PLSPFLPCVWKSERGRVGRDRRRSHLVQSRIRPDYISPAKTLSTRVLNASKDGDSTTSGEPPVFYCPPSEWLFLISNLNFPCCSLRPLSICASRRAAQSPSLGSWLLVGCCSSLSISVPHRWVARARPCHSDVASFSASPSLSPGLEDGHNVTAPSALPSTTPSSLRPETGGFSAKPVAPLVTSRDQDVATTQLGATGPRTLEPEEPSLPPSLRAATEAEGLQTPVVTSAPDATTGLRKESQAANSSLDIPSLPPTANATELNQPGHEGTEPTSTPGQLSARTEAPTPVTPKDSTAMQGRAQPPSEFSPLGPRTGRPDPVPGIAREGATKESNTEPATEAGLATTASSATTGTSVAASATTATVIAISTTIRTPPAAVTRQAVDPVHEKVPVLDVGDEEDQELPSSPVTGVAGADPLVIAIISVFVITVGVLGLVGFLKYRQHSSRMEFRRLQDLPMDDMMEDTPLSLYSY</sequence>
<feature type="compositionally biased region" description="Low complexity" evidence="1">
    <location>
        <begin position="337"/>
        <end position="349"/>
    </location>
</feature>
<keyword evidence="2" id="KW-1133">Transmembrane helix</keyword>
<evidence type="ECO:0000313" key="3">
    <source>
        <dbReference type="Ensembl" id="ENSCPRP00005025712.1"/>
    </source>
</evidence>
<reference evidence="3" key="2">
    <citation type="submission" date="2025-09" db="UniProtKB">
        <authorList>
            <consortium name="Ensembl"/>
        </authorList>
    </citation>
    <scope>IDENTIFICATION</scope>
</reference>
<protein>
    <recommendedName>
        <fullName evidence="5">Prostate androgen-regulated mucin-like protein 1</fullName>
    </recommendedName>
</protein>
<feature type="compositionally biased region" description="Low complexity" evidence="1">
    <location>
        <begin position="153"/>
        <end position="166"/>
    </location>
</feature>
<reference evidence="3" key="1">
    <citation type="submission" date="2025-08" db="UniProtKB">
        <authorList>
            <consortium name="Ensembl"/>
        </authorList>
    </citation>
    <scope>IDENTIFICATION</scope>
</reference>
<evidence type="ECO:0008006" key="5">
    <source>
        <dbReference type="Google" id="ProtNLM"/>
    </source>
</evidence>
<keyword evidence="2" id="KW-0472">Membrane</keyword>
<keyword evidence="2" id="KW-0812">Transmembrane</keyword>
<evidence type="ECO:0000256" key="1">
    <source>
        <dbReference type="SAM" id="MobiDB-lite"/>
    </source>
</evidence>
<evidence type="ECO:0000256" key="2">
    <source>
        <dbReference type="SAM" id="Phobius"/>
    </source>
</evidence>
<feature type="region of interest" description="Disordered" evidence="1">
    <location>
        <begin position="140"/>
        <end position="188"/>
    </location>
</feature>
<dbReference type="Proteomes" id="UP000594220">
    <property type="component" value="Unplaced"/>
</dbReference>
<proteinExistence type="predicted"/>